<dbReference type="OrthoDB" id="9812459at2"/>
<feature type="compositionally biased region" description="Basic and acidic residues" evidence="1">
    <location>
        <begin position="28"/>
        <end position="55"/>
    </location>
</feature>
<keyword evidence="3" id="KW-1185">Reference proteome</keyword>
<dbReference type="Pfam" id="PF18856">
    <property type="entry name" value="baeRF_family12"/>
    <property type="match status" value="1"/>
</dbReference>
<evidence type="ECO:0000313" key="3">
    <source>
        <dbReference type="Proteomes" id="UP000029917"/>
    </source>
</evidence>
<evidence type="ECO:0008006" key="4">
    <source>
        <dbReference type="Google" id="ProtNLM"/>
    </source>
</evidence>
<gene>
    <name evidence="2" type="ORF">IC63_05035</name>
</gene>
<feature type="region of interest" description="Disordered" evidence="1">
    <location>
        <begin position="28"/>
        <end position="60"/>
    </location>
</feature>
<reference evidence="2 3" key="1">
    <citation type="submission" date="2014-09" db="EMBL/GenBank/DDBJ databases">
        <authorList>
            <person name="McGinnis J.M."/>
            <person name="Wolfgang W.J."/>
        </authorList>
    </citation>
    <scope>NUCLEOTIDE SEQUENCE [LARGE SCALE GENOMIC DNA]</scope>
    <source>
        <strain evidence="2 3">HAMBI 3106</strain>
    </source>
</reference>
<proteinExistence type="predicted"/>
<dbReference type="STRING" id="690417.IC63_05035"/>
<reference evidence="2 3" key="2">
    <citation type="submission" date="2014-10" db="EMBL/GenBank/DDBJ databases">
        <title>Paracoccus sanguinis sp. nov., isolated from clinical specimens of New York State patients.</title>
        <authorList>
            <person name="Mingle L.A."/>
            <person name="Cole J.A."/>
            <person name="Lapierre P."/>
            <person name="Musser K.A."/>
        </authorList>
    </citation>
    <scope>NUCLEOTIDE SEQUENCE [LARGE SCALE GENOMIC DNA]</scope>
    <source>
        <strain evidence="2 3">HAMBI 3106</strain>
    </source>
</reference>
<name>A0A099FCT3_9RHOB</name>
<dbReference type="Proteomes" id="UP000029917">
    <property type="component" value="Unassembled WGS sequence"/>
</dbReference>
<protein>
    <recommendedName>
        <fullName evidence="4">Host attachment protein</fullName>
    </recommendedName>
</protein>
<dbReference type="InterPro" id="IPR041374">
    <property type="entry name" value="BaeRF_family12"/>
</dbReference>
<accession>A0A099FCT3</accession>
<dbReference type="EMBL" id="JRKS01000010">
    <property type="protein sequence ID" value="KGJ08379.1"/>
    <property type="molecule type" value="Genomic_DNA"/>
</dbReference>
<dbReference type="AlphaFoldDB" id="A0A099FCT3"/>
<dbReference type="RefSeq" id="WP_036717478.1">
    <property type="nucleotide sequence ID" value="NZ_JRKS01000010.1"/>
</dbReference>
<sequence length="127" mass="14158">MLSHNALVVVADGHQAVLFRNTAKQGIELEEKERLSPKHLQDESQGKQPEETTPKDEDEATFAKQLAERLNRMVLQNKVDELAIIADPTTLGTMRKHYHKMLEKALVKELAKTLTTASGEDIGKALS</sequence>
<evidence type="ECO:0000313" key="2">
    <source>
        <dbReference type="EMBL" id="KGJ08379.1"/>
    </source>
</evidence>
<organism evidence="2 3">
    <name type="scientific">Paracoccus sphaerophysae</name>
    <dbReference type="NCBI Taxonomy" id="690417"/>
    <lineage>
        <taxon>Bacteria</taxon>
        <taxon>Pseudomonadati</taxon>
        <taxon>Pseudomonadota</taxon>
        <taxon>Alphaproteobacteria</taxon>
        <taxon>Rhodobacterales</taxon>
        <taxon>Paracoccaceae</taxon>
        <taxon>Paracoccus</taxon>
    </lineage>
</organism>
<comment type="caution">
    <text evidence="2">The sequence shown here is derived from an EMBL/GenBank/DDBJ whole genome shotgun (WGS) entry which is preliminary data.</text>
</comment>
<evidence type="ECO:0000256" key="1">
    <source>
        <dbReference type="SAM" id="MobiDB-lite"/>
    </source>
</evidence>